<evidence type="ECO:0000256" key="3">
    <source>
        <dbReference type="ARBA" id="ARBA00022448"/>
    </source>
</evidence>
<dbReference type="Pfam" id="PF26002">
    <property type="entry name" value="Beta-barrel_AprE"/>
    <property type="match status" value="1"/>
</dbReference>
<proteinExistence type="inferred from homology"/>
<keyword evidence="8 9" id="KW-0472">Membrane</keyword>
<keyword evidence="7 9" id="KW-1133">Transmembrane helix</keyword>
<feature type="coiled-coil region" evidence="10">
    <location>
        <begin position="259"/>
        <end position="322"/>
    </location>
</feature>
<dbReference type="PANTHER" id="PTHR30386:SF17">
    <property type="entry name" value="ALKALINE PROTEASE SECRETION PROTEIN APRE"/>
    <property type="match status" value="1"/>
</dbReference>
<evidence type="ECO:0000256" key="7">
    <source>
        <dbReference type="ARBA" id="ARBA00022989"/>
    </source>
</evidence>
<dbReference type="NCBIfam" id="TIGR01843">
    <property type="entry name" value="type_I_hlyD"/>
    <property type="match status" value="1"/>
</dbReference>
<sequence length="476" mass="52364">MPVAPPQAANAAAPSAATAATAPGRQEVIARAERLPPVQLTLPRVPETPQRPGTRGTVLFGFLAMVVFFGAFAAWSIFAPLTEAAIAPGMIKVEGTRRTIQHLEGGIVREILVRDGDRVVAGQTLMRLDDIRAGTDLEALRSQRWSFMAQDARLAAELDDRADIAFPADILAAEEPRAMDAMAGQRAVFEARRASLVSQVAVQEARIGQQEAMIAGATGQLRAQRAQLELIRREEEITRGLVQQGLQRLPTLLALQRSAAALEGQGEELQGQMERAQQTIAEARNTIAGIVSQRRQEAAAERRDIRTRLAEVEERIRAAQDVAQRRDIVAPEAGTVLNLRLFNLGAVVRPGDPVMDLVPVQDRLIAEVTVQPFDIDVVHVGLQAEVRLPAFKQRLVPYLHGHVTFVAQDVTIDERSRASYYRVHILIDAEQLDRLQGVQLVPGMPVEAMIQIGERSFLRYMTQPIVDSFARAFREQ</sequence>
<dbReference type="Gene3D" id="2.40.50.100">
    <property type="match status" value="2"/>
</dbReference>
<evidence type="ECO:0000256" key="2">
    <source>
        <dbReference type="ARBA" id="ARBA00009477"/>
    </source>
</evidence>
<keyword evidence="14" id="KW-1185">Reference proteome</keyword>
<evidence type="ECO:0000256" key="10">
    <source>
        <dbReference type="SAM" id="Coils"/>
    </source>
</evidence>
<comment type="subcellular location">
    <subcellularLocation>
        <location evidence="1 9">Cell inner membrane</location>
        <topology evidence="1 9">Single-pass membrane protein</topology>
    </subcellularLocation>
</comment>
<evidence type="ECO:0000256" key="4">
    <source>
        <dbReference type="ARBA" id="ARBA00022475"/>
    </source>
</evidence>
<dbReference type="InterPro" id="IPR010129">
    <property type="entry name" value="T1SS_HlyD"/>
</dbReference>
<reference evidence="13 14" key="1">
    <citation type="submission" date="2021-03" db="EMBL/GenBank/DDBJ databases">
        <authorList>
            <person name="So Y."/>
        </authorList>
    </citation>
    <scope>NUCLEOTIDE SEQUENCE [LARGE SCALE GENOMIC DNA]</scope>
    <source>
        <strain evidence="13 14">PWR1</strain>
    </source>
</reference>
<evidence type="ECO:0000256" key="5">
    <source>
        <dbReference type="ARBA" id="ARBA00022519"/>
    </source>
</evidence>
<organism evidence="13 14">
    <name type="scientific">Roseomonas nitratireducens</name>
    <dbReference type="NCBI Taxonomy" id="2820810"/>
    <lineage>
        <taxon>Bacteria</taxon>
        <taxon>Pseudomonadati</taxon>
        <taxon>Pseudomonadota</taxon>
        <taxon>Alphaproteobacteria</taxon>
        <taxon>Acetobacterales</taxon>
        <taxon>Roseomonadaceae</taxon>
        <taxon>Roseomonas</taxon>
    </lineage>
</organism>
<accession>A0ABS4APF2</accession>
<feature type="domain" description="AprE-like long alpha-helical hairpin" evidence="11">
    <location>
        <begin position="134"/>
        <end position="322"/>
    </location>
</feature>
<comment type="caution">
    <text evidence="13">The sequence shown here is derived from an EMBL/GenBank/DDBJ whole genome shotgun (WGS) entry which is preliminary data.</text>
</comment>
<keyword evidence="3 9" id="KW-0813">Transport</keyword>
<keyword evidence="4 9" id="KW-1003">Cell membrane</keyword>
<dbReference type="Pfam" id="PF25994">
    <property type="entry name" value="HH_AprE"/>
    <property type="match status" value="1"/>
</dbReference>
<dbReference type="InterPro" id="IPR058781">
    <property type="entry name" value="HH_AprE-like"/>
</dbReference>
<evidence type="ECO:0000259" key="11">
    <source>
        <dbReference type="Pfam" id="PF25994"/>
    </source>
</evidence>
<keyword evidence="6 9" id="KW-0812">Transmembrane</keyword>
<evidence type="ECO:0000256" key="9">
    <source>
        <dbReference type="RuleBase" id="RU365093"/>
    </source>
</evidence>
<dbReference type="InterPro" id="IPR058982">
    <property type="entry name" value="Beta-barrel_AprE"/>
</dbReference>
<evidence type="ECO:0000256" key="8">
    <source>
        <dbReference type="ARBA" id="ARBA00023136"/>
    </source>
</evidence>
<dbReference type="Gene3D" id="2.40.30.170">
    <property type="match status" value="1"/>
</dbReference>
<keyword evidence="10" id="KW-0175">Coiled coil</keyword>
<protein>
    <recommendedName>
        <fullName evidence="9">Membrane fusion protein (MFP) family protein</fullName>
    </recommendedName>
</protein>
<dbReference type="PRINTS" id="PR01490">
    <property type="entry name" value="RTXTOXIND"/>
</dbReference>
<evidence type="ECO:0000313" key="13">
    <source>
        <dbReference type="EMBL" id="MBP0463235.1"/>
    </source>
</evidence>
<evidence type="ECO:0000256" key="6">
    <source>
        <dbReference type="ARBA" id="ARBA00022692"/>
    </source>
</evidence>
<gene>
    <name evidence="13" type="ORF">J5Y09_04875</name>
</gene>
<evidence type="ECO:0000259" key="12">
    <source>
        <dbReference type="Pfam" id="PF26002"/>
    </source>
</evidence>
<dbReference type="EMBL" id="JAGIYZ010000003">
    <property type="protein sequence ID" value="MBP0463235.1"/>
    <property type="molecule type" value="Genomic_DNA"/>
</dbReference>
<feature type="domain" description="AprE-like beta-barrel" evidence="12">
    <location>
        <begin position="364"/>
        <end position="453"/>
    </location>
</feature>
<name>A0ABS4APF2_9PROT</name>
<comment type="similarity">
    <text evidence="2 9">Belongs to the membrane fusion protein (MFP) (TC 8.A.1) family.</text>
</comment>
<evidence type="ECO:0000313" key="14">
    <source>
        <dbReference type="Proteomes" id="UP000680815"/>
    </source>
</evidence>
<dbReference type="InterPro" id="IPR050739">
    <property type="entry name" value="MFP"/>
</dbReference>
<keyword evidence="5 9" id="KW-0997">Cell inner membrane</keyword>
<evidence type="ECO:0000256" key="1">
    <source>
        <dbReference type="ARBA" id="ARBA00004377"/>
    </source>
</evidence>
<dbReference type="PANTHER" id="PTHR30386">
    <property type="entry name" value="MEMBRANE FUSION SUBUNIT OF EMRAB-TOLC MULTIDRUG EFFLUX PUMP"/>
    <property type="match status" value="1"/>
</dbReference>
<dbReference type="Proteomes" id="UP000680815">
    <property type="component" value="Unassembled WGS sequence"/>
</dbReference>
<feature type="transmembrane region" description="Helical" evidence="9">
    <location>
        <begin position="58"/>
        <end position="78"/>
    </location>
</feature>